<evidence type="ECO:0000259" key="2">
    <source>
        <dbReference type="PROSITE" id="PS50966"/>
    </source>
</evidence>
<keyword evidence="4" id="KW-1185">Reference proteome</keyword>
<keyword evidence="1" id="KW-0862">Zinc</keyword>
<accession>A0A165GNI3</accession>
<dbReference type="AlphaFoldDB" id="A0A165GNI3"/>
<sequence length="181" mass="20113">VDPFTSDAICLSTKYVLSVIASRQLRVTHLFTVSHSSSKTTHTVAIIDPHRHICDCMMLTNLGIPCRHFWAVWQRVQGMLFHIGLVRPRWLNDHSLDVGTIAPVTKDHAARESRLDIPSERLGSALSNPLDASRITPAPPTTTLPPQTVYHESQAALKPLLNGIQTQEELDSLLTQLGDIR</sequence>
<feature type="domain" description="SWIM-type" evidence="2">
    <location>
        <begin position="31"/>
        <end position="77"/>
    </location>
</feature>
<evidence type="ECO:0000313" key="4">
    <source>
        <dbReference type="Proteomes" id="UP000077266"/>
    </source>
</evidence>
<organism evidence="3 4">
    <name type="scientific">Exidia glandulosa HHB12029</name>
    <dbReference type="NCBI Taxonomy" id="1314781"/>
    <lineage>
        <taxon>Eukaryota</taxon>
        <taxon>Fungi</taxon>
        <taxon>Dikarya</taxon>
        <taxon>Basidiomycota</taxon>
        <taxon>Agaricomycotina</taxon>
        <taxon>Agaricomycetes</taxon>
        <taxon>Auriculariales</taxon>
        <taxon>Exidiaceae</taxon>
        <taxon>Exidia</taxon>
    </lineage>
</organism>
<evidence type="ECO:0000256" key="1">
    <source>
        <dbReference type="PROSITE-ProRule" id="PRU00325"/>
    </source>
</evidence>
<dbReference type="EMBL" id="KV426041">
    <property type="protein sequence ID" value="KZV90778.1"/>
    <property type="molecule type" value="Genomic_DNA"/>
</dbReference>
<name>A0A165GNI3_EXIGL</name>
<reference evidence="3 4" key="1">
    <citation type="journal article" date="2016" name="Mol. Biol. Evol.">
        <title>Comparative Genomics of Early-Diverging Mushroom-Forming Fungi Provides Insights into the Origins of Lignocellulose Decay Capabilities.</title>
        <authorList>
            <person name="Nagy L.G."/>
            <person name="Riley R."/>
            <person name="Tritt A."/>
            <person name="Adam C."/>
            <person name="Daum C."/>
            <person name="Floudas D."/>
            <person name="Sun H."/>
            <person name="Yadav J.S."/>
            <person name="Pangilinan J."/>
            <person name="Larsson K.H."/>
            <person name="Matsuura K."/>
            <person name="Barry K."/>
            <person name="Labutti K."/>
            <person name="Kuo R."/>
            <person name="Ohm R.A."/>
            <person name="Bhattacharya S.S."/>
            <person name="Shirouzu T."/>
            <person name="Yoshinaga Y."/>
            <person name="Martin F.M."/>
            <person name="Grigoriev I.V."/>
            <person name="Hibbett D.S."/>
        </authorList>
    </citation>
    <scope>NUCLEOTIDE SEQUENCE [LARGE SCALE GENOMIC DNA]</scope>
    <source>
        <strain evidence="3 4">HHB12029</strain>
    </source>
</reference>
<dbReference type="InParanoid" id="A0A165GNI3"/>
<dbReference type="Proteomes" id="UP000077266">
    <property type="component" value="Unassembled WGS sequence"/>
</dbReference>
<dbReference type="OrthoDB" id="2976292at2759"/>
<evidence type="ECO:0000313" key="3">
    <source>
        <dbReference type="EMBL" id="KZV90778.1"/>
    </source>
</evidence>
<dbReference type="PROSITE" id="PS50966">
    <property type="entry name" value="ZF_SWIM"/>
    <property type="match status" value="1"/>
</dbReference>
<dbReference type="GO" id="GO:0008270">
    <property type="term" value="F:zinc ion binding"/>
    <property type="evidence" value="ECO:0007669"/>
    <property type="project" value="UniProtKB-KW"/>
</dbReference>
<gene>
    <name evidence="3" type="ORF">EXIGLDRAFT_616493</name>
</gene>
<protein>
    <recommendedName>
        <fullName evidence="2">SWIM-type domain-containing protein</fullName>
    </recommendedName>
</protein>
<keyword evidence="1" id="KW-0863">Zinc-finger</keyword>
<dbReference type="InterPro" id="IPR007527">
    <property type="entry name" value="Znf_SWIM"/>
</dbReference>
<feature type="non-terminal residue" evidence="3">
    <location>
        <position position="1"/>
    </location>
</feature>
<keyword evidence="1" id="KW-0479">Metal-binding</keyword>
<dbReference type="STRING" id="1314781.A0A165GNI3"/>
<proteinExistence type="predicted"/>